<dbReference type="PANTHER" id="PTHR22911:SF137">
    <property type="entry name" value="SOLUTE CARRIER FAMILY 35 MEMBER G2-RELATED"/>
    <property type="match status" value="1"/>
</dbReference>
<feature type="domain" description="EamA" evidence="2">
    <location>
        <begin position="3"/>
        <end position="141"/>
    </location>
</feature>
<keyword evidence="1" id="KW-1133">Transmembrane helix</keyword>
<dbReference type="InterPro" id="IPR000620">
    <property type="entry name" value="EamA_dom"/>
</dbReference>
<dbReference type="RefSeq" id="WP_037974016.1">
    <property type="nucleotide sequence ID" value="NZ_JMKI01000002.1"/>
</dbReference>
<feature type="transmembrane region" description="Helical" evidence="1">
    <location>
        <begin position="98"/>
        <end position="120"/>
    </location>
</feature>
<dbReference type="EMBL" id="JMKI01000002">
    <property type="protein sequence ID" value="KEJ93530.1"/>
    <property type="molecule type" value="Genomic_DNA"/>
</dbReference>
<dbReference type="PANTHER" id="PTHR22911">
    <property type="entry name" value="ACYL-MALONYL CONDENSING ENZYME-RELATED"/>
    <property type="match status" value="1"/>
</dbReference>
<evidence type="ECO:0000313" key="3">
    <source>
        <dbReference type="EMBL" id="KEJ93530.1"/>
    </source>
</evidence>
<dbReference type="InterPro" id="IPR037185">
    <property type="entry name" value="EmrE-like"/>
</dbReference>
<feature type="transmembrane region" description="Helical" evidence="1">
    <location>
        <begin position="40"/>
        <end position="57"/>
    </location>
</feature>
<keyword evidence="4" id="KW-1185">Reference proteome</keyword>
<reference evidence="3 4" key="1">
    <citation type="submission" date="2014-04" db="EMBL/GenBank/DDBJ databases">
        <title>Draft Genome Sequence of Synergistes jonesii.</title>
        <authorList>
            <person name="Coil D.A."/>
            <person name="Eisen J.A."/>
            <person name="Holland-Moritz H.E."/>
        </authorList>
    </citation>
    <scope>NUCLEOTIDE SEQUENCE [LARGE SCALE GENOMIC DNA]</scope>
    <source>
        <strain evidence="3 4">78-1</strain>
    </source>
</reference>
<comment type="caution">
    <text evidence="3">The sequence shown here is derived from an EMBL/GenBank/DDBJ whole genome shotgun (WGS) entry which is preliminary data.</text>
</comment>
<dbReference type="Pfam" id="PF00892">
    <property type="entry name" value="EamA"/>
    <property type="match status" value="2"/>
</dbReference>
<dbReference type="SUPFAM" id="SSF103481">
    <property type="entry name" value="Multidrug resistance efflux transporter EmrE"/>
    <property type="match status" value="2"/>
</dbReference>
<dbReference type="Gene3D" id="1.10.3730.20">
    <property type="match status" value="2"/>
</dbReference>
<feature type="transmembrane region" description="Helical" evidence="1">
    <location>
        <begin position="234"/>
        <end position="253"/>
    </location>
</feature>
<feature type="transmembrane region" description="Helical" evidence="1">
    <location>
        <begin position="127"/>
        <end position="145"/>
    </location>
</feature>
<dbReference type="AlphaFoldDB" id="A0A073IVF4"/>
<organism evidence="3 4">
    <name type="scientific">Synergistes jonesii</name>
    <dbReference type="NCBI Taxonomy" id="2754"/>
    <lineage>
        <taxon>Bacteria</taxon>
        <taxon>Thermotogati</taxon>
        <taxon>Synergistota</taxon>
        <taxon>Synergistia</taxon>
        <taxon>Synergistales</taxon>
        <taxon>Synergistaceae</taxon>
        <taxon>Synergistes</taxon>
    </lineage>
</organism>
<proteinExistence type="predicted"/>
<accession>A0A073IVF4</accession>
<feature type="transmembrane region" description="Helical" evidence="1">
    <location>
        <begin position="69"/>
        <end position="92"/>
    </location>
</feature>
<evidence type="ECO:0000259" key="2">
    <source>
        <dbReference type="Pfam" id="PF00892"/>
    </source>
</evidence>
<feature type="transmembrane region" description="Helical" evidence="1">
    <location>
        <begin position="197"/>
        <end position="214"/>
    </location>
</feature>
<evidence type="ECO:0000313" key="4">
    <source>
        <dbReference type="Proteomes" id="UP000027665"/>
    </source>
</evidence>
<dbReference type="GeneID" id="90982420"/>
<dbReference type="OrthoDB" id="2330at2"/>
<dbReference type="STRING" id="2754.EH55_01795"/>
<feature type="transmembrane region" description="Helical" evidence="1">
    <location>
        <begin position="165"/>
        <end position="185"/>
    </location>
</feature>
<evidence type="ECO:0000256" key="1">
    <source>
        <dbReference type="SAM" id="Phobius"/>
    </source>
</evidence>
<gene>
    <name evidence="3" type="ORF">EH55_01795</name>
</gene>
<dbReference type="GO" id="GO:0016020">
    <property type="term" value="C:membrane"/>
    <property type="evidence" value="ECO:0007669"/>
    <property type="project" value="InterPro"/>
</dbReference>
<name>A0A073IVF4_9BACT</name>
<feature type="domain" description="EamA" evidence="2">
    <location>
        <begin position="163"/>
        <end position="305"/>
    </location>
</feature>
<keyword evidence="1" id="KW-0472">Membrane</keyword>
<dbReference type="Proteomes" id="UP000027665">
    <property type="component" value="Unassembled WGS sequence"/>
</dbReference>
<dbReference type="eggNOG" id="COG0697">
    <property type="taxonomic scope" value="Bacteria"/>
</dbReference>
<feature type="transmembrane region" description="Helical" evidence="1">
    <location>
        <begin position="260"/>
        <end position="281"/>
    </location>
</feature>
<keyword evidence="1" id="KW-0812">Transmembrane</keyword>
<sequence length="307" mass="32551">MPLWGFLMSFLAAAMWAASPIMVNSGLARAGCSIHEVNPFRAVSFLAASAAVALISCGGKIPVVTSPLAWVYFFFSVITSYTLGDLFFFLAIREMGVSLAIPVANSYPILVIFTSWLMLGEPVTPKLIWGVAVVVGGLLLLRFGGEKAEHGEKPRYGAGRLMRGFSFALGGGLCWALASPVTKIAMNISQLGAAEITFYRAFAFMIVTLVVRILTVKFRRSATRPLSSVPPAAAAYFLSAAVVGLCFGSVVYAKCISAMPVAVVTAITATSPFLAALYGRFVLKESLAKPQWCGIVMIIAGSIVVGL</sequence>
<protein>
    <recommendedName>
        <fullName evidence="2">EamA domain-containing protein</fullName>
    </recommendedName>
</protein>